<gene>
    <name evidence="1" type="ORF">LEP1GSC133_3975</name>
</gene>
<dbReference type="EMBL" id="AKWF02000028">
    <property type="protein sequence ID" value="EMO64426.1"/>
    <property type="molecule type" value="Genomic_DNA"/>
</dbReference>
<comment type="caution">
    <text evidence="1">The sequence shown here is derived from an EMBL/GenBank/DDBJ whole genome shotgun (WGS) entry which is preliminary data.</text>
</comment>
<name>M6WAF1_LEPBO</name>
<evidence type="ECO:0000313" key="2">
    <source>
        <dbReference type="Proteomes" id="UP000012159"/>
    </source>
</evidence>
<accession>M6WAF1</accession>
<evidence type="ECO:0000313" key="1">
    <source>
        <dbReference type="EMBL" id="EMO64426.1"/>
    </source>
</evidence>
<dbReference type="AlphaFoldDB" id="M6WAF1"/>
<reference evidence="1 2" key="1">
    <citation type="submission" date="2013-01" db="EMBL/GenBank/DDBJ databases">
        <authorList>
            <person name="Harkins D.M."/>
            <person name="Durkin A.S."/>
            <person name="Brinkac L.M."/>
            <person name="Haft D.H."/>
            <person name="Selengut J.D."/>
            <person name="Sanka R."/>
            <person name="DePew J."/>
            <person name="Purushe J."/>
            <person name="Picardeau M."/>
            <person name="Werts C."/>
            <person name="Goarant C."/>
            <person name="Vinetz J.M."/>
            <person name="Sutton G.G."/>
            <person name="Nierman W.C."/>
            <person name="Fouts D.E."/>
        </authorList>
    </citation>
    <scope>NUCLEOTIDE SEQUENCE [LARGE SCALE GENOMIC DNA]</scope>
    <source>
        <strain evidence="1 2">200901868</strain>
    </source>
</reference>
<protein>
    <submittedName>
        <fullName evidence="1">Uncharacterized protein</fullName>
    </submittedName>
</protein>
<sequence length="51" mass="6227">MKVFVRTPTFFKNFTGSFRDIFLQVLRQVLIWRPIRSSKSFFAYYLNHPII</sequence>
<dbReference type="Proteomes" id="UP000012159">
    <property type="component" value="Unassembled WGS sequence"/>
</dbReference>
<organism evidence="1 2">
    <name type="scientific">Leptospira borgpetersenii serovar Pomona str. 200901868</name>
    <dbReference type="NCBI Taxonomy" id="1192866"/>
    <lineage>
        <taxon>Bacteria</taxon>
        <taxon>Pseudomonadati</taxon>
        <taxon>Spirochaetota</taxon>
        <taxon>Spirochaetia</taxon>
        <taxon>Leptospirales</taxon>
        <taxon>Leptospiraceae</taxon>
        <taxon>Leptospira</taxon>
    </lineage>
</organism>
<proteinExistence type="predicted"/>